<dbReference type="EMBL" id="NGKA01000008">
    <property type="protein sequence ID" value="RSU12240.1"/>
    <property type="molecule type" value="Genomic_DNA"/>
</dbReference>
<accession>A0A430AW06</accession>
<dbReference type="Proteomes" id="UP000287605">
    <property type="component" value="Unassembled WGS sequence"/>
</dbReference>
<sequence>MAVKYVSMYRSREALNVKTGETGTMVTSSKGDNGSHKEVRVNLRCKDGTRVKTSDITYEEFNDSWKVLPYGMNKWGEHIEVGSIWFMKNDFFGRDESWLAMVIDVGQFGITLEYVNWKRKGNGRTYSFRLDDMSLTTGQGAFKVATEEQEAYFHKRTKNKYKNKKEEELLELEASLEESC</sequence>
<evidence type="ECO:0000313" key="2">
    <source>
        <dbReference type="Proteomes" id="UP000287605"/>
    </source>
</evidence>
<organism evidence="1 2">
    <name type="scientific">Vagococcus elongatus</name>
    <dbReference type="NCBI Taxonomy" id="180344"/>
    <lineage>
        <taxon>Bacteria</taxon>
        <taxon>Bacillati</taxon>
        <taxon>Bacillota</taxon>
        <taxon>Bacilli</taxon>
        <taxon>Lactobacillales</taxon>
        <taxon>Enterococcaceae</taxon>
        <taxon>Vagococcus</taxon>
    </lineage>
</organism>
<keyword evidence="2" id="KW-1185">Reference proteome</keyword>
<dbReference type="RefSeq" id="WP_126808657.1">
    <property type="nucleotide sequence ID" value="NZ_NGKA01000008.1"/>
</dbReference>
<protein>
    <submittedName>
        <fullName evidence="1">Uncharacterized protein</fullName>
    </submittedName>
</protein>
<comment type="caution">
    <text evidence="1">The sequence shown here is derived from an EMBL/GenBank/DDBJ whole genome shotgun (WGS) entry which is preliminary data.</text>
</comment>
<proteinExistence type="predicted"/>
<evidence type="ECO:0000313" key="1">
    <source>
        <dbReference type="EMBL" id="RSU12240.1"/>
    </source>
</evidence>
<gene>
    <name evidence="1" type="ORF">CBF29_06480</name>
</gene>
<dbReference type="AlphaFoldDB" id="A0A430AW06"/>
<name>A0A430AW06_9ENTE</name>
<reference evidence="1 2" key="1">
    <citation type="submission" date="2017-05" db="EMBL/GenBank/DDBJ databases">
        <title>Vagococcus spp. assemblies.</title>
        <authorList>
            <person name="Gulvik C.A."/>
        </authorList>
    </citation>
    <scope>NUCLEOTIDE SEQUENCE [LARGE SCALE GENOMIC DNA]</scope>
    <source>
        <strain evidence="1 2">CCUG 51432</strain>
    </source>
</reference>